<gene>
    <name evidence="1" type="primary">HaV53_ORF56</name>
</gene>
<dbReference type="KEGG" id="vg:37618437"/>
<organismHost>
    <name type="scientific">Heterosigma akashiwo</name>
    <name type="common">Chromophytic alga</name>
    <name type="synonym">Heterosigma carterae</name>
    <dbReference type="NCBI Taxonomy" id="2829"/>
</organismHost>
<organism evidence="1 2">
    <name type="scientific">Heterosigma akashiwo virus 01</name>
    <name type="common">HaV01</name>
    <dbReference type="NCBI Taxonomy" id="97195"/>
    <lineage>
        <taxon>Viruses</taxon>
        <taxon>Varidnaviria</taxon>
        <taxon>Bamfordvirae</taxon>
        <taxon>Nucleocytoviricota</taxon>
        <taxon>Megaviricetes</taxon>
        <taxon>Algavirales</taxon>
        <taxon>Phycodnaviridae</taxon>
        <taxon>Raphidovirus</taxon>
        <taxon>Raphidovirus japonicum</taxon>
    </lineage>
</organism>
<evidence type="ECO:0000313" key="1">
    <source>
        <dbReference type="EMBL" id="AOM63387.1"/>
    </source>
</evidence>
<reference evidence="1 2" key="1">
    <citation type="submission" date="2016-03" db="EMBL/GenBank/DDBJ databases">
        <title>Genome sequences of a Phycodnavirus, Heterosigma akashiwo virus strain 53.</title>
        <authorList>
            <person name="Ueki S."/>
            <person name="Ogura Y."/>
            <person name="Hayashi T."/>
        </authorList>
    </citation>
    <scope>NUCLEOTIDE SEQUENCE [LARGE SCALE GENOMIC DNA]</scope>
    <source>
        <strain evidence="1">HaV53</strain>
    </source>
</reference>
<accession>A0A1C9C527</accession>
<dbReference type="EMBL" id="KX008963">
    <property type="protein sequence ID" value="AOM63387.1"/>
    <property type="molecule type" value="Genomic_DNA"/>
</dbReference>
<dbReference type="Proteomes" id="UP000232488">
    <property type="component" value="Segment"/>
</dbReference>
<name>A0A1C9C527_HAV01</name>
<dbReference type="GeneID" id="37618437"/>
<evidence type="ECO:0000313" key="2">
    <source>
        <dbReference type="Proteomes" id="UP000232488"/>
    </source>
</evidence>
<sequence>MDSPTRQEYIVEVLESLKEQMSLIENKIDNELVTTNTLLKELLDRMAQNATNVYPQVVNAPAPVNVMPSREELFYTVRKCKNEDGFEILMVAGKTFDIKNTLKSDFSAQWDNDKKTWWLVYSEENLVKLEEYLRSISDKVTIVSD</sequence>
<dbReference type="RefSeq" id="YP_009507453.1">
    <property type="nucleotide sequence ID" value="NC_038553.1"/>
</dbReference>
<protein>
    <submittedName>
        <fullName evidence="1">Uncharacterized protein</fullName>
    </submittedName>
</protein>
<proteinExistence type="predicted"/>
<keyword evidence="2" id="KW-1185">Reference proteome</keyword>